<keyword evidence="7" id="KW-1185">Reference proteome</keyword>
<keyword evidence="6" id="KW-0808">Transferase</keyword>
<evidence type="ECO:0000313" key="6">
    <source>
        <dbReference type="EMBL" id="APG94690.1"/>
    </source>
</evidence>
<dbReference type="Gene3D" id="3.40.50.300">
    <property type="entry name" value="P-loop containing nucleotide triphosphate hydrolases"/>
    <property type="match status" value="1"/>
</dbReference>
<proteinExistence type="predicted"/>
<sequence length="759" mass="82668">MVVHDISKIVLDENFEARRADRQENISFRDVTDFLRRHTVLIGVFGAVGLALGFFYILNTPPSYTATARLVIDPEQGRIASQDASTGTIIIEAAEIASQVEIVKSEAIARAVIERLDLTKDPEIVSTSSWVSSIKETVKSLFTLRAADDTANVPDEEYLMRRTMATFLSRMTVRRVGQSYVLEIGYTSLDPEKAAKTTNAIATAYIKTGLNERAEAARSGARWLESRLMEIGEQARAAAMSVEDFRAMNDITTIGTTSTLEQQQLSELSSQMLAARAATAAETAKLMSFQELIASGSIMADVDEGADNPQLQKLRDEMRAATSKLENLKARYHDGNPAIVAARAEIERLEAAMRAEFQRIERLLQSHVDIAQTREKLLETELANLTAAGAGKNVARVELSEMESRATTYRNMYEGVLQQLIGALQTQSFPLGKARIVTAATAPLGKTWPKPSTVLPLSLTLGLGAGLVMAVMRDGLDRRVSSSERLRAELGIASLGHVPVYRSGPRPQQPAIASTMLPLRSVLDMPYSRFSEALRGVKNSIDSAFPANSTAVVGVTSVGPGEGKTTIASNLAQLYMNEGTSVLLVDADFIGSRLSRVTSEDGASFGMESLRLIGISGQYSRRRSSGETPNPEDFDGKAVCCVPVLTVDQTRKAAVAHQRYGHLPALKAELELLRQRYKVIIVDMSGFEDSADTRVICTYLDGIVVVLGQSDKMTVERLAEALSTFGKSRVALLGVISNRSEGPRRAKMKGRKPWRPSST</sequence>
<dbReference type="GO" id="GO:0005886">
    <property type="term" value="C:plasma membrane"/>
    <property type="evidence" value="ECO:0007669"/>
    <property type="project" value="UniProtKB-SubCell"/>
</dbReference>
<keyword evidence="6" id="KW-0614">Plasmid</keyword>
<gene>
    <name evidence="6" type="ORF">SAMCFNEI73_pC0978</name>
</gene>
<evidence type="ECO:0000256" key="5">
    <source>
        <dbReference type="ARBA" id="ARBA00023136"/>
    </source>
</evidence>
<keyword evidence="4" id="KW-1133">Transmembrane helix</keyword>
<dbReference type="EMBL" id="CP013110">
    <property type="protein sequence ID" value="APG94690.1"/>
    <property type="molecule type" value="Genomic_DNA"/>
</dbReference>
<dbReference type="GO" id="GO:0004715">
    <property type="term" value="F:non-membrane spanning protein tyrosine kinase activity"/>
    <property type="evidence" value="ECO:0007669"/>
    <property type="project" value="UniProtKB-EC"/>
</dbReference>
<dbReference type="InterPro" id="IPR003856">
    <property type="entry name" value="LPS_length_determ_N"/>
</dbReference>
<dbReference type="Pfam" id="PF01656">
    <property type="entry name" value="CbiA"/>
    <property type="match status" value="1"/>
</dbReference>
<dbReference type="RefSeq" id="WP_064252015.1">
    <property type="nucleotide sequence ID" value="NZ_CP013110.1"/>
</dbReference>
<keyword evidence="2" id="KW-1003">Cell membrane</keyword>
<accession>A0A1L3LX55</accession>
<dbReference type="AlphaFoldDB" id="A0A1L3LX55"/>
<keyword evidence="6" id="KW-0418">Kinase</keyword>
<dbReference type="PANTHER" id="PTHR32309:SF13">
    <property type="entry name" value="FERRIC ENTEROBACTIN TRANSPORT PROTEIN FEPE"/>
    <property type="match status" value="1"/>
</dbReference>
<dbReference type="Pfam" id="PF02706">
    <property type="entry name" value="Wzz"/>
    <property type="match status" value="1"/>
</dbReference>
<comment type="subcellular location">
    <subcellularLocation>
        <location evidence="1">Cell membrane</location>
        <topology evidence="1">Multi-pass membrane protein</topology>
    </subcellularLocation>
</comment>
<organism evidence="6 7">
    <name type="scientific">Sinorhizobium americanum</name>
    <dbReference type="NCBI Taxonomy" id="194963"/>
    <lineage>
        <taxon>Bacteria</taxon>
        <taxon>Pseudomonadati</taxon>
        <taxon>Pseudomonadota</taxon>
        <taxon>Alphaproteobacteria</taxon>
        <taxon>Hyphomicrobiales</taxon>
        <taxon>Rhizobiaceae</taxon>
        <taxon>Sinorhizobium/Ensifer group</taxon>
        <taxon>Sinorhizobium</taxon>
    </lineage>
</organism>
<protein>
    <submittedName>
        <fullName evidence="6">Tyrosine-protein kinase Wzc</fullName>
        <ecNumber evidence="6">2.7.10.2</ecNumber>
    </submittedName>
</protein>
<name>A0A1L3LX55_9HYPH</name>
<evidence type="ECO:0000256" key="4">
    <source>
        <dbReference type="ARBA" id="ARBA00022989"/>
    </source>
</evidence>
<dbReference type="Proteomes" id="UP000182306">
    <property type="component" value="Plasmid C"/>
</dbReference>
<evidence type="ECO:0000256" key="2">
    <source>
        <dbReference type="ARBA" id="ARBA00022475"/>
    </source>
</evidence>
<dbReference type="SUPFAM" id="SSF52540">
    <property type="entry name" value="P-loop containing nucleoside triphosphate hydrolases"/>
    <property type="match status" value="1"/>
</dbReference>
<evidence type="ECO:0000256" key="3">
    <source>
        <dbReference type="ARBA" id="ARBA00022692"/>
    </source>
</evidence>
<evidence type="ECO:0000256" key="1">
    <source>
        <dbReference type="ARBA" id="ARBA00004651"/>
    </source>
</evidence>
<dbReference type="InterPro" id="IPR050445">
    <property type="entry name" value="Bact_polysacc_biosynth/exp"/>
</dbReference>
<dbReference type="KEGG" id="same:SAMCFNEI73_pC0978"/>
<dbReference type="InterPro" id="IPR027417">
    <property type="entry name" value="P-loop_NTPase"/>
</dbReference>
<dbReference type="OrthoDB" id="8404680at2"/>
<dbReference type="EC" id="2.7.10.2" evidence="6"/>
<dbReference type="InterPro" id="IPR002586">
    <property type="entry name" value="CobQ/CobB/MinD/ParA_Nub-bd_dom"/>
</dbReference>
<evidence type="ECO:0000313" key="7">
    <source>
        <dbReference type="Proteomes" id="UP000182306"/>
    </source>
</evidence>
<dbReference type="PANTHER" id="PTHR32309">
    <property type="entry name" value="TYROSINE-PROTEIN KINASE"/>
    <property type="match status" value="1"/>
</dbReference>
<reference evidence="6 7" key="1">
    <citation type="submission" date="2015-10" db="EMBL/GenBank/DDBJ databases">
        <title>Genomic differences between typical nodule nitrogen-fixing rhizobial strains and those coming from bean seeds.</title>
        <authorList>
            <person name="Peralta H."/>
            <person name="Aguilar-Vera A."/>
            <person name="Diaz R."/>
            <person name="Mora Y."/>
            <person name="Martinez-Batallar G."/>
            <person name="Salazar E."/>
            <person name="Vargas-Lagunas C."/>
            <person name="Encarnacion S."/>
            <person name="Girard L."/>
            <person name="Mora J."/>
        </authorList>
    </citation>
    <scope>NUCLEOTIDE SEQUENCE [LARGE SCALE GENOMIC DNA]</scope>
    <source>
        <strain evidence="6 7">CFNEI 73</strain>
        <plasmid evidence="6 7">C</plasmid>
    </source>
</reference>
<keyword evidence="5" id="KW-0472">Membrane</keyword>
<keyword evidence="3" id="KW-0812">Transmembrane</keyword>
<geneLocation type="plasmid" evidence="6 7">
    <name>C</name>
</geneLocation>